<evidence type="ECO:0000313" key="3">
    <source>
        <dbReference type="Proteomes" id="UP000245383"/>
    </source>
</evidence>
<feature type="compositionally biased region" description="Pro residues" evidence="1">
    <location>
        <begin position="204"/>
        <end position="222"/>
    </location>
</feature>
<keyword evidence="3" id="KW-1185">Reference proteome</keyword>
<evidence type="ECO:0000256" key="1">
    <source>
        <dbReference type="SAM" id="MobiDB-lite"/>
    </source>
</evidence>
<dbReference type="Proteomes" id="UP000245383">
    <property type="component" value="Unassembled WGS sequence"/>
</dbReference>
<reference evidence="2 3" key="1">
    <citation type="journal article" date="2018" name="MBio">
        <title>Comparative Genomics Reveals the Core Gene Toolbox for the Fungus-Insect Symbiosis.</title>
        <authorList>
            <person name="Wang Y."/>
            <person name="Stata M."/>
            <person name="Wang W."/>
            <person name="Stajich J.E."/>
            <person name="White M.M."/>
            <person name="Moncalvo J.M."/>
        </authorList>
    </citation>
    <scope>NUCLEOTIDE SEQUENCE [LARGE SCALE GENOMIC DNA]</scope>
    <source>
        <strain evidence="2 3">SWE-8-4</strain>
    </source>
</reference>
<accession>A0A2T9Y0J4</accession>
<name>A0A2T9Y0J4_9FUNG</name>
<dbReference type="EMBL" id="MBFR01000784">
    <property type="protein sequence ID" value="PVU85852.1"/>
    <property type="molecule type" value="Genomic_DNA"/>
</dbReference>
<sequence length="251" mass="27875">DTEAGTSCNWMGLELVYPELKTHINYVFKIRNGTYWTARRYAKSVFIEECPFCRNIAPETIEHMLLECSRWQALRADILAQYINIYRAQVATKPPILPASISMRLVDKLLGEELKFSSTRITRIKLYSKLKLRCAIKGEVLCGRANQLSQLKSALRQANAADVRCNPGYLGLDCVVENRDVGIRLSCNLRGKPGKDQGAQQQKAPPPPPPPSQQELAPPAPALAPGGLRAVCPLIVDIQKCMKKCVDDALA</sequence>
<comment type="caution">
    <text evidence="2">The sequence shown here is derived from an EMBL/GenBank/DDBJ whole genome shotgun (WGS) entry which is preliminary data.</text>
</comment>
<feature type="region of interest" description="Disordered" evidence="1">
    <location>
        <begin position="191"/>
        <end position="222"/>
    </location>
</feature>
<protein>
    <submittedName>
        <fullName evidence="2">Uncharacterized protein</fullName>
    </submittedName>
</protein>
<dbReference type="AlphaFoldDB" id="A0A2T9Y0J4"/>
<feature type="non-terminal residue" evidence="2">
    <location>
        <position position="1"/>
    </location>
</feature>
<gene>
    <name evidence="2" type="ORF">BB561_006889</name>
</gene>
<evidence type="ECO:0000313" key="2">
    <source>
        <dbReference type="EMBL" id="PVU85852.1"/>
    </source>
</evidence>
<proteinExistence type="predicted"/>
<dbReference type="OrthoDB" id="5588518at2759"/>
<organism evidence="2 3">
    <name type="scientific">Smittium simulii</name>
    <dbReference type="NCBI Taxonomy" id="133385"/>
    <lineage>
        <taxon>Eukaryota</taxon>
        <taxon>Fungi</taxon>
        <taxon>Fungi incertae sedis</taxon>
        <taxon>Zoopagomycota</taxon>
        <taxon>Kickxellomycotina</taxon>
        <taxon>Harpellomycetes</taxon>
        <taxon>Harpellales</taxon>
        <taxon>Legeriomycetaceae</taxon>
        <taxon>Smittium</taxon>
    </lineage>
</organism>